<feature type="signal peptide" evidence="2">
    <location>
        <begin position="1"/>
        <end position="19"/>
    </location>
</feature>
<organism evidence="3 4">
    <name type="scientific">Alkalibacillus flavidus</name>
    <dbReference type="NCBI Taxonomy" id="546021"/>
    <lineage>
        <taxon>Bacteria</taxon>
        <taxon>Bacillati</taxon>
        <taxon>Bacillota</taxon>
        <taxon>Bacilli</taxon>
        <taxon>Bacillales</taxon>
        <taxon>Bacillaceae</taxon>
        <taxon>Alkalibacillus</taxon>
    </lineage>
</organism>
<gene>
    <name evidence="3" type="ORF">ABID56_002251</name>
</gene>
<dbReference type="RefSeq" id="WP_354221177.1">
    <property type="nucleotide sequence ID" value="NZ_JBEPMX010000012.1"/>
</dbReference>
<evidence type="ECO:0000256" key="2">
    <source>
        <dbReference type="SAM" id="SignalP"/>
    </source>
</evidence>
<name>A0ABV2KX16_9BACI</name>
<proteinExistence type="predicted"/>
<feature type="chain" id="PRO_5046789822" evidence="2">
    <location>
        <begin position="20"/>
        <end position="142"/>
    </location>
</feature>
<feature type="region of interest" description="Disordered" evidence="1">
    <location>
        <begin position="27"/>
        <end position="81"/>
    </location>
</feature>
<sequence length="142" mass="15753">MFRVITLIVVTISTLGVIAFTFTQTTDDTEREASANTSESSKVENESTSTNQSSQESTNDKKNQSSNEGISTAAQAEKAVRHEIDLPEEGEYTIIFDHHNDAGDWVVHVYEVVERKEGSHQATFGWYIVDQNSGEVTSMFGE</sequence>
<dbReference type="Proteomes" id="UP001549167">
    <property type="component" value="Unassembled WGS sequence"/>
</dbReference>
<protein>
    <submittedName>
        <fullName evidence="3">Cytoskeletal protein RodZ</fullName>
    </submittedName>
</protein>
<feature type="compositionally biased region" description="Low complexity" evidence="1">
    <location>
        <begin position="46"/>
        <end position="57"/>
    </location>
</feature>
<comment type="caution">
    <text evidence="3">The sequence shown here is derived from an EMBL/GenBank/DDBJ whole genome shotgun (WGS) entry which is preliminary data.</text>
</comment>
<feature type="compositionally biased region" description="Polar residues" evidence="1">
    <location>
        <begin position="64"/>
        <end position="74"/>
    </location>
</feature>
<keyword evidence="2" id="KW-0732">Signal</keyword>
<accession>A0ABV2KX16</accession>
<reference evidence="3 4" key="1">
    <citation type="submission" date="2024-06" db="EMBL/GenBank/DDBJ databases">
        <title>Genomic Encyclopedia of Type Strains, Phase IV (KMG-IV): sequencing the most valuable type-strain genomes for metagenomic binning, comparative biology and taxonomic classification.</title>
        <authorList>
            <person name="Goeker M."/>
        </authorList>
    </citation>
    <scope>NUCLEOTIDE SEQUENCE [LARGE SCALE GENOMIC DNA]</scope>
    <source>
        <strain evidence="3 4">DSM 23520</strain>
    </source>
</reference>
<dbReference type="EMBL" id="JBEPMX010000012">
    <property type="protein sequence ID" value="MET3684125.1"/>
    <property type="molecule type" value="Genomic_DNA"/>
</dbReference>
<evidence type="ECO:0000313" key="3">
    <source>
        <dbReference type="EMBL" id="MET3684125.1"/>
    </source>
</evidence>
<evidence type="ECO:0000256" key="1">
    <source>
        <dbReference type="SAM" id="MobiDB-lite"/>
    </source>
</evidence>
<evidence type="ECO:0000313" key="4">
    <source>
        <dbReference type="Proteomes" id="UP001549167"/>
    </source>
</evidence>
<keyword evidence="4" id="KW-1185">Reference proteome</keyword>